<keyword evidence="2" id="KW-1185">Reference proteome</keyword>
<dbReference type="Proteomes" id="UP000005819">
    <property type="component" value="Unassembled WGS sequence"/>
</dbReference>
<organism evidence="1 2">
    <name type="scientific">Alistipes putredinis DSM 17216</name>
    <dbReference type="NCBI Taxonomy" id="445970"/>
    <lineage>
        <taxon>Bacteria</taxon>
        <taxon>Pseudomonadati</taxon>
        <taxon>Bacteroidota</taxon>
        <taxon>Bacteroidia</taxon>
        <taxon>Bacteroidales</taxon>
        <taxon>Rikenellaceae</taxon>
        <taxon>Alistipes</taxon>
    </lineage>
</organism>
<proteinExistence type="predicted"/>
<comment type="caution">
    <text evidence="1">The sequence shown here is derived from an EMBL/GenBank/DDBJ whole genome shotgun (WGS) entry which is preliminary data.</text>
</comment>
<dbReference type="GeneID" id="73804403"/>
<dbReference type="AlphaFoldDB" id="B0MYR2"/>
<sequence>MATYDAIPRVAEIAGAEIYAKALLLVDEYHRLLFDYSFRHRAITGLLAEMLKFSRATYMSATPIEREFLLDELQTLPTTRIV</sequence>
<dbReference type="HOGENOM" id="CLU_2550831_0_0_10"/>
<dbReference type="EMBL" id="ABFK02000020">
    <property type="protein sequence ID" value="EDS02748.1"/>
    <property type="molecule type" value="Genomic_DNA"/>
</dbReference>
<evidence type="ECO:0000313" key="2">
    <source>
        <dbReference type="Proteomes" id="UP000005819"/>
    </source>
</evidence>
<reference evidence="1" key="1">
    <citation type="submission" date="2007-10" db="EMBL/GenBank/DDBJ databases">
        <authorList>
            <person name="Fulton L."/>
            <person name="Clifton S."/>
            <person name="Fulton B."/>
            <person name="Xu J."/>
            <person name="Minx P."/>
            <person name="Pepin K.H."/>
            <person name="Johnson M."/>
            <person name="Thiruvilangam P."/>
            <person name="Bhonagiri V."/>
            <person name="Nash W.E."/>
            <person name="Mardis E.R."/>
            <person name="Wilson R.K."/>
        </authorList>
    </citation>
    <scope>NUCLEOTIDE SEQUENCE [LARGE SCALE GENOMIC DNA]</scope>
    <source>
        <strain evidence="1">DSM 17216</strain>
    </source>
</reference>
<evidence type="ECO:0008006" key="3">
    <source>
        <dbReference type="Google" id="ProtNLM"/>
    </source>
</evidence>
<gene>
    <name evidence="1" type="ORF">ALIPUT_02279</name>
</gene>
<evidence type="ECO:0000313" key="1">
    <source>
        <dbReference type="EMBL" id="EDS02748.1"/>
    </source>
</evidence>
<protein>
    <recommendedName>
        <fullName evidence="3">Helicase ATP-binding domain-containing protein</fullName>
    </recommendedName>
</protein>
<reference evidence="1" key="2">
    <citation type="submission" date="2013-09" db="EMBL/GenBank/DDBJ databases">
        <title>Draft genome sequence of Alistipes putredinis (DSM 17216).</title>
        <authorList>
            <person name="Sudarsanam P."/>
            <person name="Ley R."/>
            <person name="Guruge J."/>
            <person name="Turnbaugh P.J."/>
            <person name="Mahowald M."/>
            <person name="Liep D."/>
            <person name="Gordon J."/>
        </authorList>
    </citation>
    <scope>NUCLEOTIDE SEQUENCE</scope>
    <source>
        <strain evidence="1">DSM 17216</strain>
    </source>
</reference>
<dbReference type="RefSeq" id="WP_004328329.1">
    <property type="nucleotide sequence ID" value="NZ_DS499577.1"/>
</dbReference>
<accession>B0MYR2</accession>
<name>B0MYR2_9BACT</name>